<sequence length="137" mass="14945">MTISKITDVNSEDVCNEVFGPGSDEVFDALGIEAEAEVESTYSTWEATYDEEAWNIAPTLGCHAFINKDATDESERAIHIFITEDGNDWHEGAAGTVNTSNGSVQAGVSLSVPEDNRPDDETITQYINDDVLPKFKP</sequence>
<reference evidence="2 3" key="1">
    <citation type="submission" date="2020-12" db="EMBL/GenBank/DDBJ databases">
        <title>Microbacterium sp. HY060.</title>
        <authorList>
            <person name="Zhou J."/>
        </authorList>
    </citation>
    <scope>NUCLEOTIDE SEQUENCE [LARGE SCALE GENOMIC DNA]</scope>
    <source>
        <strain evidence="2 3">HY60</strain>
    </source>
</reference>
<proteinExistence type="predicted"/>
<evidence type="ECO:0008006" key="4">
    <source>
        <dbReference type="Google" id="ProtNLM"/>
    </source>
</evidence>
<feature type="compositionally biased region" description="Polar residues" evidence="1">
    <location>
        <begin position="96"/>
        <end position="108"/>
    </location>
</feature>
<gene>
    <name evidence="2" type="ORF">HCR76_14420</name>
</gene>
<dbReference type="EMBL" id="CP061169">
    <property type="protein sequence ID" value="QPZ37983.1"/>
    <property type="molecule type" value="Genomic_DNA"/>
</dbReference>
<keyword evidence="3" id="KW-1185">Reference proteome</keyword>
<accession>A0ABX6YGW1</accession>
<dbReference type="RefSeq" id="WP_166987795.1">
    <property type="nucleotide sequence ID" value="NZ_CP061169.1"/>
</dbReference>
<dbReference type="Proteomes" id="UP000662814">
    <property type="component" value="Chromosome"/>
</dbReference>
<organism evidence="2 3">
    <name type="scientific">Paramicrobacterium chengjingii</name>
    <dbReference type="NCBI Taxonomy" id="2769067"/>
    <lineage>
        <taxon>Bacteria</taxon>
        <taxon>Bacillati</taxon>
        <taxon>Actinomycetota</taxon>
        <taxon>Actinomycetes</taxon>
        <taxon>Micrococcales</taxon>
        <taxon>Microbacteriaceae</taxon>
        <taxon>Paramicrobacterium</taxon>
    </lineage>
</organism>
<evidence type="ECO:0000313" key="2">
    <source>
        <dbReference type="EMBL" id="QPZ37983.1"/>
    </source>
</evidence>
<evidence type="ECO:0000256" key="1">
    <source>
        <dbReference type="SAM" id="MobiDB-lite"/>
    </source>
</evidence>
<feature type="region of interest" description="Disordered" evidence="1">
    <location>
        <begin position="96"/>
        <end position="121"/>
    </location>
</feature>
<protein>
    <recommendedName>
        <fullName evidence="4">DUF3558 domain-containing protein</fullName>
    </recommendedName>
</protein>
<name>A0ABX6YGW1_9MICO</name>
<evidence type="ECO:0000313" key="3">
    <source>
        <dbReference type="Proteomes" id="UP000662814"/>
    </source>
</evidence>